<evidence type="ECO:0000313" key="2">
    <source>
        <dbReference type="EMBL" id="KAH6660925.1"/>
    </source>
</evidence>
<gene>
    <name evidence="2" type="ORF">BKA67DRAFT_549594</name>
</gene>
<dbReference type="PANTHER" id="PTHR43157">
    <property type="entry name" value="PHOSPHATIDYLINOSITOL-GLYCAN BIOSYNTHESIS CLASS F PROTEIN-RELATED"/>
    <property type="match status" value="1"/>
</dbReference>
<dbReference type="AlphaFoldDB" id="A0A9P8UYV9"/>
<dbReference type="InterPro" id="IPR002347">
    <property type="entry name" value="SDR_fam"/>
</dbReference>
<name>A0A9P8UYV9_9PEZI</name>
<evidence type="ECO:0000256" key="1">
    <source>
        <dbReference type="ARBA" id="ARBA00023002"/>
    </source>
</evidence>
<keyword evidence="1" id="KW-0560">Oxidoreductase</keyword>
<reference evidence="2" key="1">
    <citation type="journal article" date="2021" name="Nat. Commun.">
        <title>Genetic determinants of endophytism in the Arabidopsis root mycobiome.</title>
        <authorList>
            <person name="Mesny F."/>
            <person name="Miyauchi S."/>
            <person name="Thiergart T."/>
            <person name="Pickel B."/>
            <person name="Atanasova L."/>
            <person name="Karlsson M."/>
            <person name="Huettel B."/>
            <person name="Barry K.W."/>
            <person name="Haridas S."/>
            <person name="Chen C."/>
            <person name="Bauer D."/>
            <person name="Andreopoulos W."/>
            <person name="Pangilinan J."/>
            <person name="LaButti K."/>
            <person name="Riley R."/>
            <person name="Lipzen A."/>
            <person name="Clum A."/>
            <person name="Drula E."/>
            <person name="Henrissat B."/>
            <person name="Kohler A."/>
            <person name="Grigoriev I.V."/>
            <person name="Martin F.M."/>
            <person name="Hacquard S."/>
        </authorList>
    </citation>
    <scope>NUCLEOTIDE SEQUENCE</scope>
    <source>
        <strain evidence="2">MPI-SDFR-AT-0073</strain>
    </source>
</reference>
<dbReference type="EMBL" id="JAGPXC010000001">
    <property type="protein sequence ID" value="KAH6660925.1"/>
    <property type="molecule type" value="Genomic_DNA"/>
</dbReference>
<dbReference type="GO" id="GO:0016491">
    <property type="term" value="F:oxidoreductase activity"/>
    <property type="evidence" value="ECO:0007669"/>
    <property type="project" value="UniProtKB-KW"/>
</dbReference>
<dbReference type="OrthoDB" id="191139at2759"/>
<keyword evidence="3" id="KW-1185">Reference proteome</keyword>
<evidence type="ECO:0008006" key="4">
    <source>
        <dbReference type="Google" id="ProtNLM"/>
    </source>
</evidence>
<accession>A0A9P8UYV9</accession>
<sequence>MGNSISLMRQTFPGKPTFTEHNIPDLTDKVIVITGSNTGIGKEIATLCYSKNARVYIFARSEQKARDAISTIKSRLPNSHGELNFIQLDLADLPSIKLTADKFLSREQELHVLFNNAGLAFPENGSKSKQGYEIQLGVNCIGTFALTKYLTSTLIATAKSSPPNTVRIVWASSSAALAISPKNYMSNVLSAGKKSPSDAYFISKLGNYLQAAEFAARHKTDGVVSVSLNPGNLDSELWRTQGPIMSWVLKKFVLYPSVYGAYTNIFAGFSPEVTLDKSGSFIAPWGRFWNAPKDMVNASKPKVLGGTGAAEQFWDWTDEQTELHQPKA</sequence>
<dbReference type="Pfam" id="PF00106">
    <property type="entry name" value="adh_short"/>
    <property type="match status" value="1"/>
</dbReference>
<dbReference type="Gene3D" id="3.40.50.720">
    <property type="entry name" value="NAD(P)-binding Rossmann-like Domain"/>
    <property type="match status" value="1"/>
</dbReference>
<dbReference type="SUPFAM" id="SSF51735">
    <property type="entry name" value="NAD(P)-binding Rossmann-fold domains"/>
    <property type="match status" value="1"/>
</dbReference>
<dbReference type="PANTHER" id="PTHR43157:SF31">
    <property type="entry name" value="PHOSPHATIDYLINOSITOL-GLYCAN BIOSYNTHESIS CLASS F PROTEIN"/>
    <property type="match status" value="1"/>
</dbReference>
<dbReference type="RefSeq" id="XP_045965056.1">
    <property type="nucleotide sequence ID" value="XM_046101600.1"/>
</dbReference>
<dbReference type="PRINTS" id="PR00081">
    <property type="entry name" value="GDHRDH"/>
</dbReference>
<proteinExistence type="predicted"/>
<comment type="caution">
    <text evidence="2">The sequence shown here is derived from an EMBL/GenBank/DDBJ whole genome shotgun (WGS) entry which is preliminary data.</text>
</comment>
<organism evidence="2 3">
    <name type="scientific">Truncatella angustata</name>
    <dbReference type="NCBI Taxonomy" id="152316"/>
    <lineage>
        <taxon>Eukaryota</taxon>
        <taxon>Fungi</taxon>
        <taxon>Dikarya</taxon>
        <taxon>Ascomycota</taxon>
        <taxon>Pezizomycotina</taxon>
        <taxon>Sordariomycetes</taxon>
        <taxon>Xylariomycetidae</taxon>
        <taxon>Amphisphaeriales</taxon>
        <taxon>Sporocadaceae</taxon>
        <taxon>Truncatella</taxon>
    </lineage>
</organism>
<dbReference type="Proteomes" id="UP000758603">
    <property type="component" value="Unassembled WGS sequence"/>
</dbReference>
<evidence type="ECO:0000313" key="3">
    <source>
        <dbReference type="Proteomes" id="UP000758603"/>
    </source>
</evidence>
<dbReference type="GeneID" id="70130492"/>
<dbReference type="InterPro" id="IPR036291">
    <property type="entry name" value="NAD(P)-bd_dom_sf"/>
</dbReference>
<protein>
    <recommendedName>
        <fullName evidence="4">Short-chain dehydrogenase/reductase</fullName>
    </recommendedName>
</protein>